<dbReference type="EMBL" id="LPWD01000066">
    <property type="protein sequence ID" value="ODS03679.1"/>
    <property type="molecule type" value="Genomic_DNA"/>
</dbReference>
<evidence type="ECO:0000313" key="2">
    <source>
        <dbReference type="Proteomes" id="UP000095042"/>
    </source>
</evidence>
<sequence length="177" mass="19860">MRRLLLLLAILIAAYVGYPYLTLYWLDQALLNDDQEALERLVDFPQVRADLKAEMQGQVLEKAAEIKEKRPILGTFGQALTKLVAPGLVDSSVDGMVTPEAILSNPTVVEHREKNESFVDFITYAFFTAPARFIFDLKDPEKPDSPTVTAIMTLDGFRWRVVGVEVPPLEQLLSKVP</sequence>
<evidence type="ECO:0008006" key="3">
    <source>
        <dbReference type="Google" id="ProtNLM"/>
    </source>
</evidence>
<dbReference type="InterPro" id="IPR021330">
    <property type="entry name" value="DUF2939"/>
</dbReference>
<accession>A0A1E3WCY6</accession>
<dbReference type="OrthoDB" id="8445263at2"/>
<reference evidence="1 2" key="1">
    <citation type="journal article" date="2016" name="Environ. Microbiol.">
        <title>New Methyloceanibacter diversity from North Sea sediments includes methanotroph containing solely the soluble methane monooxygenase.</title>
        <authorList>
            <person name="Vekeman B."/>
            <person name="Kerckhof F.M."/>
            <person name="Cremers G."/>
            <person name="de Vos P."/>
            <person name="Vandamme P."/>
            <person name="Boon N."/>
            <person name="Op den Camp H.J."/>
            <person name="Heylen K."/>
        </authorList>
    </citation>
    <scope>NUCLEOTIDE SEQUENCE [LARGE SCALE GENOMIC DNA]</scope>
    <source>
        <strain evidence="1 2">R-67177</strain>
    </source>
</reference>
<keyword evidence="2" id="KW-1185">Reference proteome</keyword>
<dbReference type="Proteomes" id="UP000095042">
    <property type="component" value="Unassembled WGS sequence"/>
</dbReference>
<organism evidence="1 2">
    <name type="scientific">Methyloceanibacter marginalis</name>
    <dbReference type="NCBI Taxonomy" id="1774971"/>
    <lineage>
        <taxon>Bacteria</taxon>
        <taxon>Pseudomonadati</taxon>
        <taxon>Pseudomonadota</taxon>
        <taxon>Alphaproteobacteria</taxon>
        <taxon>Hyphomicrobiales</taxon>
        <taxon>Hyphomicrobiaceae</taxon>
        <taxon>Methyloceanibacter</taxon>
    </lineage>
</organism>
<comment type="caution">
    <text evidence="1">The sequence shown here is derived from an EMBL/GenBank/DDBJ whole genome shotgun (WGS) entry which is preliminary data.</text>
</comment>
<proteinExistence type="predicted"/>
<gene>
    <name evidence="1" type="ORF">AUC71_08330</name>
</gene>
<dbReference type="AlphaFoldDB" id="A0A1E3WCY6"/>
<evidence type="ECO:0000313" key="1">
    <source>
        <dbReference type="EMBL" id="ODS03679.1"/>
    </source>
</evidence>
<name>A0A1E3WCY6_9HYPH</name>
<protein>
    <recommendedName>
        <fullName evidence="3">DUF2939 domain-containing protein</fullName>
    </recommendedName>
</protein>
<dbReference type="RefSeq" id="WP_069623123.1">
    <property type="nucleotide sequence ID" value="NZ_LPWD01000066.1"/>
</dbReference>
<dbReference type="Pfam" id="PF11159">
    <property type="entry name" value="DUF2939"/>
    <property type="match status" value="1"/>
</dbReference>